<keyword evidence="3 9" id="KW-0646">Protease inhibitor</keyword>
<keyword evidence="5" id="KW-1015">Disulfide bond</keyword>
<comment type="subcellular location">
    <subcellularLocation>
        <location evidence="1">Secreted</location>
    </subcellularLocation>
</comment>
<keyword evidence="2" id="KW-0964">Secreted</keyword>
<dbReference type="PANTHER" id="PTHR10083">
    <property type="entry name" value="KUNITZ-TYPE PROTEASE INHIBITOR-RELATED"/>
    <property type="match status" value="1"/>
</dbReference>
<dbReference type="PRINTS" id="PR00759">
    <property type="entry name" value="BASICPTASE"/>
</dbReference>
<dbReference type="PROSITE" id="PS50279">
    <property type="entry name" value="BPTI_KUNITZ_2"/>
    <property type="match status" value="1"/>
</dbReference>
<dbReference type="InterPro" id="IPR036880">
    <property type="entry name" value="Kunitz_BPTI_sf"/>
</dbReference>
<evidence type="ECO:0000256" key="5">
    <source>
        <dbReference type="ARBA" id="ARBA00023157"/>
    </source>
</evidence>
<evidence type="ECO:0000256" key="3">
    <source>
        <dbReference type="ARBA" id="ARBA00022690"/>
    </source>
</evidence>
<evidence type="ECO:0000313" key="8">
    <source>
        <dbReference type="Proteomes" id="UP000504633"/>
    </source>
</evidence>
<dbReference type="RefSeq" id="XP_023164041.2">
    <property type="nucleotide sequence ID" value="XM_023308273.2"/>
</dbReference>
<proteinExistence type="predicted"/>
<dbReference type="GO" id="GO:0005615">
    <property type="term" value="C:extracellular space"/>
    <property type="evidence" value="ECO:0007669"/>
    <property type="project" value="TreeGrafter"/>
</dbReference>
<sequence length="111" mass="12972">MKCIIALALLLILADLALVQHVDDDAYYNYNVQKSHFDKINKAICYTKPDYGKCQGNRQLWFFNKYKSKCEKFKYSNCGGNQNRFYTKDECDIFCTEKVSEWLKTDIGRAG</sequence>
<reference evidence="9" key="1">
    <citation type="submission" date="2025-08" db="UniProtKB">
        <authorList>
            <consortium name="RefSeq"/>
        </authorList>
    </citation>
    <scope>IDENTIFICATION</scope>
    <source>
        <strain evidence="9">15085-1641.00</strain>
        <tissue evidence="9">Whole body</tissue>
    </source>
</reference>
<dbReference type="SUPFAM" id="SSF57362">
    <property type="entry name" value="BPTI-like"/>
    <property type="match status" value="1"/>
</dbReference>
<dbReference type="OrthoDB" id="4473401at2759"/>
<dbReference type="InterPro" id="IPR050098">
    <property type="entry name" value="TFPI/VKTCI-like"/>
</dbReference>
<dbReference type="Proteomes" id="UP000504633">
    <property type="component" value="Unplaced"/>
</dbReference>
<gene>
    <name evidence="9" type="primary">LOC111594810</name>
</gene>
<accession>A0A6J1LKV2</accession>
<evidence type="ECO:0000256" key="4">
    <source>
        <dbReference type="ARBA" id="ARBA00022900"/>
    </source>
</evidence>
<dbReference type="CDD" id="cd00109">
    <property type="entry name" value="Kunitz-type"/>
    <property type="match status" value="1"/>
</dbReference>
<evidence type="ECO:0000259" key="7">
    <source>
        <dbReference type="PROSITE" id="PS50279"/>
    </source>
</evidence>
<dbReference type="AlphaFoldDB" id="A0A6J1LKV2"/>
<evidence type="ECO:0000313" key="9">
    <source>
        <dbReference type="RefSeq" id="XP_023164041.2"/>
    </source>
</evidence>
<dbReference type="SMART" id="SM00131">
    <property type="entry name" value="KU"/>
    <property type="match status" value="1"/>
</dbReference>
<evidence type="ECO:0000256" key="2">
    <source>
        <dbReference type="ARBA" id="ARBA00022525"/>
    </source>
</evidence>
<organism evidence="8 9">
    <name type="scientific">Drosophila hydei</name>
    <name type="common">Fruit fly</name>
    <dbReference type="NCBI Taxonomy" id="7224"/>
    <lineage>
        <taxon>Eukaryota</taxon>
        <taxon>Metazoa</taxon>
        <taxon>Ecdysozoa</taxon>
        <taxon>Arthropoda</taxon>
        <taxon>Hexapoda</taxon>
        <taxon>Insecta</taxon>
        <taxon>Pterygota</taxon>
        <taxon>Neoptera</taxon>
        <taxon>Endopterygota</taxon>
        <taxon>Diptera</taxon>
        <taxon>Brachycera</taxon>
        <taxon>Muscomorpha</taxon>
        <taxon>Ephydroidea</taxon>
        <taxon>Drosophilidae</taxon>
        <taxon>Drosophila</taxon>
    </lineage>
</organism>
<feature type="signal peptide" evidence="6">
    <location>
        <begin position="1"/>
        <end position="19"/>
    </location>
</feature>
<dbReference type="Gene3D" id="4.10.410.10">
    <property type="entry name" value="Pancreatic trypsin inhibitor Kunitz domain"/>
    <property type="match status" value="1"/>
</dbReference>
<feature type="chain" id="PRO_5026856887" evidence="6">
    <location>
        <begin position="20"/>
        <end position="111"/>
    </location>
</feature>
<dbReference type="Pfam" id="PF00014">
    <property type="entry name" value="Kunitz_BPTI"/>
    <property type="match status" value="1"/>
</dbReference>
<name>A0A6J1LKV2_DROHY</name>
<evidence type="ECO:0000256" key="1">
    <source>
        <dbReference type="ARBA" id="ARBA00004613"/>
    </source>
</evidence>
<keyword evidence="4" id="KW-0722">Serine protease inhibitor</keyword>
<keyword evidence="6" id="KW-0732">Signal</keyword>
<protein>
    <submittedName>
        <fullName evidence="9">Protease inhibitor carrapatin-like</fullName>
    </submittedName>
</protein>
<dbReference type="GeneID" id="111594810"/>
<keyword evidence="8" id="KW-1185">Reference proteome</keyword>
<feature type="domain" description="BPTI/Kunitz inhibitor" evidence="7">
    <location>
        <begin position="45"/>
        <end position="95"/>
    </location>
</feature>
<dbReference type="GO" id="GO:0004867">
    <property type="term" value="F:serine-type endopeptidase inhibitor activity"/>
    <property type="evidence" value="ECO:0007669"/>
    <property type="project" value="UniProtKB-KW"/>
</dbReference>
<dbReference type="PANTHER" id="PTHR10083:SF217">
    <property type="entry name" value="BOOPHILIN-H2"/>
    <property type="match status" value="1"/>
</dbReference>
<dbReference type="InterPro" id="IPR002223">
    <property type="entry name" value="Kunitz_BPTI"/>
</dbReference>
<dbReference type="OMA" id="KINKAIC"/>
<dbReference type="KEGG" id="dhe:111594810"/>
<evidence type="ECO:0000256" key="6">
    <source>
        <dbReference type="SAM" id="SignalP"/>
    </source>
</evidence>